<dbReference type="STRING" id="947166.A0A1D1V1W8"/>
<keyword evidence="4" id="KW-0539">Nucleus</keyword>
<evidence type="ECO:0000313" key="8">
    <source>
        <dbReference type="Proteomes" id="UP000186922"/>
    </source>
</evidence>
<evidence type="ECO:0000256" key="4">
    <source>
        <dbReference type="ARBA" id="ARBA00023242"/>
    </source>
</evidence>
<evidence type="ECO:0000256" key="1">
    <source>
        <dbReference type="ARBA" id="ARBA00004123"/>
    </source>
</evidence>
<dbReference type="InterPro" id="IPR050871">
    <property type="entry name" value="26S_Proteasome/COP9_Components"/>
</dbReference>
<dbReference type="SUPFAM" id="SSF46785">
    <property type="entry name" value="Winged helix' DNA-binding domain"/>
    <property type="match status" value="1"/>
</dbReference>
<comment type="subcellular location">
    <subcellularLocation>
        <location evidence="2">Cytoplasm</location>
    </subcellularLocation>
    <subcellularLocation>
        <location evidence="1">Nucleus</location>
    </subcellularLocation>
</comment>
<dbReference type="EMBL" id="BDGG01000003">
    <property type="protein sequence ID" value="GAU95814.1"/>
    <property type="molecule type" value="Genomic_DNA"/>
</dbReference>
<dbReference type="Proteomes" id="UP000186922">
    <property type="component" value="Unassembled WGS sequence"/>
</dbReference>
<feature type="domain" description="PCI" evidence="6">
    <location>
        <begin position="249"/>
        <end position="412"/>
    </location>
</feature>
<dbReference type="Gene3D" id="1.25.40.570">
    <property type="match status" value="1"/>
</dbReference>
<keyword evidence="8" id="KW-1185">Reference proteome</keyword>
<dbReference type="SMART" id="SM00753">
    <property type="entry name" value="PAM"/>
    <property type="match status" value="1"/>
</dbReference>
<name>A0A1D1V1W8_RAMVA</name>
<dbReference type="InterPro" id="IPR011990">
    <property type="entry name" value="TPR-like_helical_dom_sf"/>
</dbReference>
<dbReference type="GO" id="GO:0005737">
    <property type="term" value="C:cytoplasm"/>
    <property type="evidence" value="ECO:0007669"/>
    <property type="project" value="UniProtKB-SubCell"/>
</dbReference>
<evidence type="ECO:0000313" key="7">
    <source>
        <dbReference type="EMBL" id="GAU95814.1"/>
    </source>
</evidence>
<dbReference type="AlphaFoldDB" id="A0A1D1V1W8"/>
<dbReference type="InterPro" id="IPR036390">
    <property type="entry name" value="WH_DNA-bd_sf"/>
</dbReference>
<evidence type="ECO:0000259" key="6">
    <source>
        <dbReference type="PROSITE" id="PS50250"/>
    </source>
</evidence>
<comment type="caution">
    <text evidence="7">The sequence shown here is derived from an EMBL/GenBank/DDBJ whole genome shotgun (WGS) entry which is preliminary data.</text>
</comment>
<proteinExistence type="predicted"/>
<dbReference type="PANTHER" id="PTHR10678">
    <property type="entry name" value="26S PROTEASOME NON-ATPASE REGULATORY SUBUNIT 11/COP9 SIGNALOSOME COMPLEX SUBUNIT 2"/>
    <property type="match status" value="1"/>
</dbReference>
<dbReference type="SMART" id="SM00088">
    <property type="entry name" value="PINT"/>
    <property type="match status" value="1"/>
</dbReference>
<keyword evidence="3" id="KW-0963">Cytoplasm</keyword>
<organism evidence="7 8">
    <name type="scientific">Ramazzottius varieornatus</name>
    <name type="common">Water bear</name>
    <name type="synonym">Tardigrade</name>
    <dbReference type="NCBI Taxonomy" id="947166"/>
    <lineage>
        <taxon>Eukaryota</taxon>
        <taxon>Metazoa</taxon>
        <taxon>Ecdysozoa</taxon>
        <taxon>Tardigrada</taxon>
        <taxon>Eutardigrada</taxon>
        <taxon>Parachela</taxon>
        <taxon>Hypsibioidea</taxon>
        <taxon>Ramazzottiidae</taxon>
        <taxon>Ramazzottius</taxon>
    </lineage>
</organism>
<reference evidence="7 8" key="1">
    <citation type="journal article" date="2016" name="Nat. Commun.">
        <title>Extremotolerant tardigrade genome and improved radiotolerance of human cultured cells by tardigrade-unique protein.</title>
        <authorList>
            <person name="Hashimoto T."/>
            <person name="Horikawa D.D."/>
            <person name="Saito Y."/>
            <person name="Kuwahara H."/>
            <person name="Kozuka-Hata H."/>
            <person name="Shin-I T."/>
            <person name="Minakuchi Y."/>
            <person name="Ohishi K."/>
            <person name="Motoyama A."/>
            <person name="Aizu T."/>
            <person name="Enomoto A."/>
            <person name="Kondo K."/>
            <person name="Tanaka S."/>
            <person name="Hara Y."/>
            <person name="Koshikawa S."/>
            <person name="Sagara H."/>
            <person name="Miura T."/>
            <person name="Yokobori S."/>
            <person name="Miyagawa K."/>
            <person name="Suzuki Y."/>
            <person name="Kubo T."/>
            <person name="Oyama M."/>
            <person name="Kohara Y."/>
            <person name="Fujiyama A."/>
            <person name="Arakawa K."/>
            <person name="Katayama T."/>
            <person name="Toyoda A."/>
            <person name="Kunieda T."/>
        </authorList>
    </citation>
    <scope>NUCLEOTIDE SEQUENCE [LARGE SCALE GENOMIC DNA]</scope>
    <source>
        <strain evidence="7 8">YOKOZUNA-1</strain>
    </source>
</reference>
<dbReference type="PROSITE" id="PS50250">
    <property type="entry name" value="PCI"/>
    <property type="match status" value="1"/>
</dbReference>
<evidence type="ECO:0000256" key="5">
    <source>
        <dbReference type="SAM" id="MobiDB-lite"/>
    </source>
</evidence>
<feature type="region of interest" description="Disordered" evidence="5">
    <location>
        <begin position="1"/>
        <end position="26"/>
    </location>
</feature>
<accession>A0A1D1V1W8</accession>
<dbReference type="GO" id="GO:0005634">
    <property type="term" value="C:nucleus"/>
    <property type="evidence" value="ECO:0007669"/>
    <property type="project" value="UniProtKB-SubCell"/>
</dbReference>
<evidence type="ECO:0000256" key="2">
    <source>
        <dbReference type="ARBA" id="ARBA00004496"/>
    </source>
</evidence>
<sequence length="444" mass="51632">MADDDDFAMDDDDYNQDEEEEQDVDLENSYYNAKAMKEDDPRLALEQFQSVLMLEGDQKGEWGFKALKQMMKIYFKLGDQKQMMKRYHELLTYTKTAVVRNYAEKSINGILDYVSTSSSMDLLQEFYQTTLESLKVMKNERLWHKTLMKLGKLYFERAEYVKCQKTIKQLRQSCQTDSGEDDLKKGTQLLEIYALEIQMHTAQKNSKALKTLYEQSLRVKSAIPHPNIMGVIRECGGKMHLREGEFEQAHTDFFEAFKNYDESGSPRRITCLKYLVLASMLMKSGINPFESQEAKAYRNDKEILAMTDLIEAYQAHNIRTFENILKTSGNHLMEDEFIREHIEMLLSNIRTEILKKLILPYERLSLKYVAKELNCSSITEVEQLVKTCILDGDIKGLIHKPTETLILDVADRDQKEALSLPLADWLASAKKIHDETVDRMIKHL</sequence>
<gene>
    <name evidence="7" type="primary">RvY_07366-1</name>
    <name evidence="7" type="synonym">RvY_07366.1</name>
    <name evidence="7" type="ORF">RvY_07366</name>
</gene>
<dbReference type="InterPro" id="IPR000717">
    <property type="entry name" value="PCI_dom"/>
</dbReference>
<dbReference type="OrthoDB" id="194139at2759"/>
<dbReference type="Pfam" id="PF01399">
    <property type="entry name" value="PCI"/>
    <property type="match status" value="1"/>
</dbReference>
<protein>
    <recommendedName>
        <fullName evidence="6">PCI domain-containing protein</fullName>
    </recommendedName>
</protein>
<dbReference type="FunFam" id="1.25.40.570:FF:000006">
    <property type="entry name" value="COP9 signalosome complex subunit 2"/>
    <property type="match status" value="1"/>
</dbReference>
<dbReference type="SUPFAM" id="SSF48452">
    <property type="entry name" value="TPR-like"/>
    <property type="match status" value="1"/>
</dbReference>
<evidence type="ECO:0000256" key="3">
    <source>
        <dbReference type="ARBA" id="ARBA00022490"/>
    </source>
</evidence>